<name>A0ABT9WJ87_9BACL</name>
<dbReference type="Pfam" id="PF07348">
    <property type="entry name" value="Syd"/>
    <property type="match status" value="1"/>
</dbReference>
<keyword evidence="3" id="KW-0472">Membrane</keyword>
<dbReference type="SUPFAM" id="SSF160631">
    <property type="entry name" value="SMI1/KNR4-like"/>
    <property type="match status" value="1"/>
</dbReference>
<proteinExistence type="predicted"/>
<keyword evidence="2" id="KW-0997">Cell inner membrane</keyword>
<dbReference type="CDD" id="cd16323">
    <property type="entry name" value="Syd"/>
    <property type="match status" value="1"/>
</dbReference>
<dbReference type="Gene3D" id="3.40.1580.20">
    <property type="entry name" value="Syd protein"/>
    <property type="match status" value="1"/>
</dbReference>
<accession>A0ABT9WJ87</accession>
<evidence type="ECO:0000256" key="2">
    <source>
        <dbReference type="ARBA" id="ARBA00022519"/>
    </source>
</evidence>
<reference evidence="4 5" key="1">
    <citation type="submission" date="2023-07" db="EMBL/GenBank/DDBJ databases">
        <title>Sorghum-associated microbial communities from plants grown in Nebraska, USA.</title>
        <authorList>
            <person name="Schachtman D."/>
        </authorList>
    </citation>
    <scope>NUCLEOTIDE SEQUENCE [LARGE SCALE GENOMIC DNA]</scope>
    <source>
        <strain evidence="4 5">DS1314</strain>
    </source>
</reference>
<evidence type="ECO:0000256" key="3">
    <source>
        <dbReference type="ARBA" id="ARBA00023136"/>
    </source>
</evidence>
<keyword evidence="1" id="KW-1003">Cell membrane</keyword>
<dbReference type="InterPro" id="IPR037883">
    <property type="entry name" value="Knr4/Smi1-like_sf"/>
</dbReference>
<dbReference type="RefSeq" id="WP_307220281.1">
    <property type="nucleotide sequence ID" value="NZ_JAUSTI010000019.1"/>
</dbReference>
<evidence type="ECO:0000313" key="4">
    <source>
        <dbReference type="EMBL" id="MDQ0173348.1"/>
    </source>
</evidence>
<evidence type="ECO:0008006" key="6">
    <source>
        <dbReference type="Google" id="ProtNLM"/>
    </source>
</evidence>
<keyword evidence="5" id="KW-1185">Reference proteome</keyword>
<organism evidence="4 5">
    <name type="scientific">Paenibacillus tundrae</name>
    <dbReference type="NCBI Taxonomy" id="528187"/>
    <lineage>
        <taxon>Bacteria</taxon>
        <taxon>Bacillati</taxon>
        <taxon>Bacillota</taxon>
        <taxon>Bacilli</taxon>
        <taxon>Bacillales</taxon>
        <taxon>Paenibacillaceae</taxon>
        <taxon>Paenibacillus</taxon>
    </lineage>
</organism>
<gene>
    <name evidence="4" type="ORF">J2T19_004841</name>
</gene>
<protein>
    <recommendedName>
        <fullName evidence="6">Syd protein</fullName>
    </recommendedName>
</protein>
<sequence>MEVTQAMENYFDKLLSFWEDQFSSLPKISFEEDIESWMYVGVPDEEESVQWRPRLKTTKEDFTLIERELGMKLHSSIKEYFNSFWFLNLQGFYGSNRITLEEVIPNKDILAFFTNQMNFEVSAERKFDYTLIGYISPDDQGLLLDNRTGEIVREDYETNELLRVASSLSELIDSLRITK</sequence>
<evidence type="ECO:0000256" key="1">
    <source>
        <dbReference type="ARBA" id="ARBA00022475"/>
    </source>
</evidence>
<comment type="caution">
    <text evidence="4">The sequence shown here is derived from an EMBL/GenBank/DDBJ whole genome shotgun (WGS) entry which is preliminary data.</text>
</comment>
<dbReference type="Proteomes" id="UP001233836">
    <property type="component" value="Unassembled WGS sequence"/>
</dbReference>
<evidence type="ECO:0000313" key="5">
    <source>
        <dbReference type="Proteomes" id="UP001233836"/>
    </source>
</evidence>
<dbReference type="InterPro" id="IPR038228">
    <property type="entry name" value="Syd_sf"/>
</dbReference>
<dbReference type="InterPro" id="IPR009948">
    <property type="entry name" value="Syd"/>
</dbReference>
<dbReference type="EMBL" id="JAUSTI010000019">
    <property type="protein sequence ID" value="MDQ0173348.1"/>
    <property type="molecule type" value="Genomic_DNA"/>
</dbReference>